<dbReference type="GO" id="GO:0035999">
    <property type="term" value="P:tetrahydrofolate interconversion"/>
    <property type="evidence" value="ECO:0007669"/>
    <property type="project" value="InterPro"/>
</dbReference>
<dbReference type="PANTHER" id="PTHR11680:SF35">
    <property type="entry name" value="SERINE HYDROXYMETHYLTRANSFERASE 1"/>
    <property type="match status" value="1"/>
</dbReference>
<feature type="domain" description="Serine hydroxymethyltransferase-like" evidence="4">
    <location>
        <begin position="23"/>
        <end position="406"/>
    </location>
</feature>
<evidence type="ECO:0000256" key="3">
    <source>
        <dbReference type="PIRSR" id="PIRSR000412-50"/>
    </source>
</evidence>
<evidence type="ECO:0000259" key="4">
    <source>
        <dbReference type="Pfam" id="PF00464"/>
    </source>
</evidence>
<dbReference type="Gene3D" id="3.40.640.10">
    <property type="entry name" value="Type I PLP-dependent aspartate aminotransferase-like (Major domain)"/>
    <property type="match status" value="1"/>
</dbReference>
<keyword evidence="5" id="KW-0489">Methyltransferase</keyword>
<dbReference type="Gene3D" id="3.90.1150.10">
    <property type="entry name" value="Aspartate Aminotransferase, domain 1"/>
    <property type="match status" value="1"/>
</dbReference>
<organism evidence="5 6">
    <name type="scientific">Pseudomonas fluorescens ICMP 11288</name>
    <dbReference type="NCBI Taxonomy" id="1198309"/>
    <lineage>
        <taxon>Bacteria</taxon>
        <taxon>Pseudomonadati</taxon>
        <taxon>Pseudomonadota</taxon>
        <taxon>Gammaproteobacteria</taxon>
        <taxon>Pseudomonadales</taxon>
        <taxon>Pseudomonadaceae</taxon>
        <taxon>Pseudomonas</taxon>
    </lineage>
</organism>
<evidence type="ECO:0000256" key="1">
    <source>
        <dbReference type="ARBA" id="ARBA00001933"/>
    </source>
</evidence>
<dbReference type="InterPro" id="IPR039429">
    <property type="entry name" value="SHMT-like_dom"/>
</dbReference>
<dbReference type="GO" id="GO:0004372">
    <property type="term" value="F:glycine hydroxymethyltransferase activity"/>
    <property type="evidence" value="ECO:0007669"/>
    <property type="project" value="UniProtKB-EC"/>
</dbReference>
<dbReference type="Pfam" id="PF00464">
    <property type="entry name" value="SHMT"/>
    <property type="match status" value="1"/>
</dbReference>
<comment type="caution">
    <text evidence="5">The sequence shown here is derived from an EMBL/GenBank/DDBJ whole genome shotgun (WGS) entry which is preliminary data.</text>
</comment>
<dbReference type="SUPFAM" id="SSF53383">
    <property type="entry name" value="PLP-dependent transferases"/>
    <property type="match status" value="1"/>
</dbReference>
<name>A0A0W0HZP5_PSEFL</name>
<dbReference type="Proteomes" id="UP000054197">
    <property type="component" value="Unassembled WGS sequence"/>
</dbReference>
<protein>
    <submittedName>
        <fullName evidence="5">Serine hydroxymethyltransferase</fullName>
        <ecNumber evidence="5">2.1.2.1</ecNumber>
    </submittedName>
</protein>
<dbReference type="GO" id="GO:0030170">
    <property type="term" value="F:pyridoxal phosphate binding"/>
    <property type="evidence" value="ECO:0007669"/>
    <property type="project" value="InterPro"/>
</dbReference>
<sequence length="451" mass="47973">MAFNTVPLKDQADLLRRGLADLRAEDFELASLLDAEVTRQHRTLSLVASSCAVKPRTLVACASALVNVSAEGTPGKRHRTGCENVDLVESLAIRRARELFDAHYAGVQPHSASNAISQVLSALLEPGDTLLGMAHDHGGELTLGSPAVFTGAYYKAIRYGTTDEGLIDYEQVRSLALAHRPRIIICGAGAYSRVVDFERFRAIADEAGAILLANISAIAGLVVTGRHPSPINAAHVTITCTHKQLGGPRGGLILCGRDAETKVPGLRSTFSRVLDQAVFPRMQGAPAVNMIAAKAAAFGYAKSAQFDACMGRGRALADEVASAFAAQGYDVVGGRSDNHTVLIRLQGAMTGAIAEAALESCAIVVSKHRVPGETRSKLVTSGLCLGTGSMAQREIDSDGCRQVIALICRVLENVTPLGEQDYRLEPEVREQVRIAVEALCMNYPIADYLES</sequence>
<dbReference type="EMBL" id="LKEF01000015">
    <property type="protein sequence ID" value="KTB66344.1"/>
    <property type="molecule type" value="Genomic_DNA"/>
</dbReference>
<dbReference type="GO" id="GO:0032259">
    <property type="term" value="P:methylation"/>
    <property type="evidence" value="ECO:0007669"/>
    <property type="project" value="UniProtKB-KW"/>
</dbReference>
<dbReference type="PIRSF" id="PIRSF000412">
    <property type="entry name" value="SHMT"/>
    <property type="match status" value="1"/>
</dbReference>
<gene>
    <name evidence="5" type="primary">glyA</name>
    <name evidence="5" type="ORF">AO063_26035</name>
</gene>
<dbReference type="NCBIfam" id="NF000586">
    <property type="entry name" value="PRK00011.1"/>
    <property type="match status" value="1"/>
</dbReference>
<dbReference type="GO" id="GO:0005829">
    <property type="term" value="C:cytosol"/>
    <property type="evidence" value="ECO:0007669"/>
    <property type="project" value="TreeGrafter"/>
</dbReference>
<reference evidence="5 6" key="1">
    <citation type="submission" date="2015-09" db="EMBL/GenBank/DDBJ databases">
        <title>Genome sequence of ICMP 11288.</title>
        <authorList>
            <person name="Visnovsky S."/>
            <person name="Lu A."/>
            <person name="Panda P."/>
            <person name="Pitman A."/>
        </authorList>
    </citation>
    <scope>NUCLEOTIDE SEQUENCE [LARGE SCALE GENOMIC DNA]</scope>
    <source>
        <strain evidence="5 6">ICMP 11288</strain>
    </source>
</reference>
<comment type="cofactor">
    <cofactor evidence="1 3">
        <name>pyridoxal 5'-phosphate</name>
        <dbReference type="ChEBI" id="CHEBI:597326"/>
    </cofactor>
</comment>
<dbReference type="InterPro" id="IPR015422">
    <property type="entry name" value="PyrdxlP-dep_Trfase_small"/>
</dbReference>
<evidence type="ECO:0000256" key="2">
    <source>
        <dbReference type="ARBA" id="ARBA00022898"/>
    </source>
</evidence>
<dbReference type="AlphaFoldDB" id="A0A0W0HZP5"/>
<keyword evidence="2 3" id="KW-0663">Pyridoxal phosphate</keyword>
<keyword evidence="5" id="KW-0808">Transferase</keyword>
<dbReference type="InterPro" id="IPR001085">
    <property type="entry name" value="Ser_HO-MeTrfase"/>
</dbReference>
<evidence type="ECO:0000313" key="5">
    <source>
        <dbReference type="EMBL" id="KTB66344.1"/>
    </source>
</evidence>
<accession>A0A0W0HZP5</accession>
<dbReference type="InterPro" id="IPR015421">
    <property type="entry name" value="PyrdxlP-dep_Trfase_major"/>
</dbReference>
<dbReference type="GO" id="GO:0008168">
    <property type="term" value="F:methyltransferase activity"/>
    <property type="evidence" value="ECO:0007669"/>
    <property type="project" value="UniProtKB-KW"/>
</dbReference>
<evidence type="ECO:0000313" key="6">
    <source>
        <dbReference type="Proteomes" id="UP000054197"/>
    </source>
</evidence>
<proteinExistence type="predicted"/>
<dbReference type="InterPro" id="IPR049943">
    <property type="entry name" value="Ser_HO-MeTrfase-like"/>
</dbReference>
<dbReference type="RefSeq" id="WP_058420038.1">
    <property type="nucleotide sequence ID" value="NZ_LKEF01000015.1"/>
</dbReference>
<dbReference type="EC" id="2.1.2.1" evidence="5"/>
<dbReference type="InterPro" id="IPR015424">
    <property type="entry name" value="PyrdxlP-dep_Trfase"/>
</dbReference>
<feature type="modified residue" description="N6-(pyridoxal phosphate)lysine" evidence="3">
    <location>
        <position position="243"/>
    </location>
</feature>
<dbReference type="PANTHER" id="PTHR11680">
    <property type="entry name" value="SERINE HYDROXYMETHYLTRANSFERASE"/>
    <property type="match status" value="1"/>
</dbReference>
<dbReference type="GO" id="GO:0019264">
    <property type="term" value="P:glycine biosynthetic process from serine"/>
    <property type="evidence" value="ECO:0007669"/>
    <property type="project" value="InterPro"/>
</dbReference>